<dbReference type="Pfam" id="PF09334">
    <property type="entry name" value="tRNA-synt_1g"/>
    <property type="match status" value="1"/>
</dbReference>
<reference evidence="14" key="2">
    <citation type="journal article" date="2023" name="BMC Genomics">
        <title>Pest status, molecular evolution, and epigenetic factors derived from the genome assembly of Frankliniella fusca, a thysanopteran phytovirus vector.</title>
        <authorList>
            <person name="Catto M.A."/>
            <person name="Labadie P.E."/>
            <person name="Jacobson A.L."/>
            <person name="Kennedy G.G."/>
            <person name="Srinivasan R."/>
            <person name="Hunt B.G."/>
        </authorList>
    </citation>
    <scope>NUCLEOTIDE SEQUENCE</scope>
    <source>
        <strain evidence="14">PL_HMW_Pooled</strain>
    </source>
</reference>
<evidence type="ECO:0000256" key="1">
    <source>
        <dbReference type="ARBA" id="ARBA00012838"/>
    </source>
</evidence>
<dbReference type="NCBIfam" id="TIGR00398">
    <property type="entry name" value="metG"/>
    <property type="match status" value="1"/>
</dbReference>
<evidence type="ECO:0000313" key="15">
    <source>
        <dbReference type="Proteomes" id="UP001219518"/>
    </source>
</evidence>
<dbReference type="InterPro" id="IPR009080">
    <property type="entry name" value="tRNAsynth_Ia_anticodon-bd"/>
</dbReference>
<protein>
    <recommendedName>
        <fullName evidence="7">Methionine--tRNA ligase, mitochondrial</fullName>
        <ecNumber evidence="1">6.1.1.10</ecNumber>
    </recommendedName>
    <alternativeName>
        <fullName evidence="8">Mitochondrial methionyl-tRNA synthetase</fullName>
    </alternativeName>
</protein>
<feature type="non-terminal residue" evidence="14">
    <location>
        <position position="1"/>
    </location>
</feature>
<dbReference type="InterPro" id="IPR023457">
    <property type="entry name" value="Met-tRNA_synth_2"/>
</dbReference>
<evidence type="ECO:0000256" key="7">
    <source>
        <dbReference type="ARBA" id="ARBA00026124"/>
    </source>
</evidence>
<feature type="region of interest" description="Disordered" evidence="11">
    <location>
        <begin position="584"/>
        <end position="606"/>
    </location>
</feature>
<accession>A0AAE1HV20</accession>
<evidence type="ECO:0000256" key="3">
    <source>
        <dbReference type="ARBA" id="ARBA00022741"/>
    </source>
</evidence>
<evidence type="ECO:0000256" key="10">
    <source>
        <dbReference type="RuleBase" id="RU363039"/>
    </source>
</evidence>
<feature type="domain" description="Methionyl/Leucyl tRNA synthetase" evidence="12">
    <location>
        <begin position="63"/>
        <end position="429"/>
    </location>
</feature>
<keyword evidence="6 10" id="KW-0030">Aminoacyl-tRNA synthetase</keyword>
<dbReference type="EMBL" id="JAHWGI010001303">
    <property type="protein sequence ID" value="KAK3927973.1"/>
    <property type="molecule type" value="Genomic_DNA"/>
</dbReference>
<dbReference type="GO" id="GO:0004825">
    <property type="term" value="F:methionine-tRNA ligase activity"/>
    <property type="evidence" value="ECO:0007669"/>
    <property type="project" value="UniProtKB-EC"/>
</dbReference>
<reference evidence="14" key="1">
    <citation type="submission" date="2021-07" db="EMBL/GenBank/DDBJ databases">
        <authorList>
            <person name="Catto M.A."/>
            <person name="Jacobson A."/>
            <person name="Kennedy G."/>
            <person name="Labadie P."/>
            <person name="Hunt B.G."/>
            <person name="Srinivasan R."/>
        </authorList>
    </citation>
    <scope>NUCLEOTIDE SEQUENCE</scope>
    <source>
        <strain evidence="14">PL_HMW_Pooled</strain>
        <tissue evidence="14">Head</tissue>
    </source>
</reference>
<comment type="caution">
    <text evidence="14">The sequence shown here is derived from an EMBL/GenBank/DDBJ whole genome shotgun (WGS) entry which is preliminary data.</text>
</comment>
<dbReference type="SUPFAM" id="SSF52374">
    <property type="entry name" value="Nucleotidylyl transferase"/>
    <property type="match status" value="1"/>
</dbReference>
<dbReference type="CDD" id="cd00814">
    <property type="entry name" value="MetRS_core"/>
    <property type="match status" value="1"/>
</dbReference>
<dbReference type="Gene3D" id="2.170.220.10">
    <property type="match status" value="1"/>
</dbReference>
<keyword evidence="3 10" id="KW-0547">Nucleotide-binding</keyword>
<organism evidence="14 15">
    <name type="scientific">Frankliniella fusca</name>
    <dbReference type="NCBI Taxonomy" id="407009"/>
    <lineage>
        <taxon>Eukaryota</taxon>
        <taxon>Metazoa</taxon>
        <taxon>Ecdysozoa</taxon>
        <taxon>Arthropoda</taxon>
        <taxon>Hexapoda</taxon>
        <taxon>Insecta</taxon>
        <taxon>Pterygota</taxon>
        <taxon>Neoptera</taxon>
        <taxon>Paraneoptera</taxon>
        <taxon>Thysanoptera</taxon>
        <taxon>Terebrantia</taxon>
        <taxon>Thripoidea</taxon>
        <taxon>Thripidae</taxon>
        <taxon>Frankliniella</taxon>
    </lineage>
</organism>
<evidence type="ECO:0000256" key="11">
    <source>
        <dbReference type="SAM" id="MobiDB-lite"/>
    </source>
</evidence>
<dbReference type="InterPro" id="IPR014758">
    <property type="entry name" value="Met-tRNA_synth"/>
</dbReference>
<proteinExistence type="inferred from homology"/>
<comment type="catalytic activity">
    <reaction evidence="9">
        <text>tRNA(Met) + L-methionine + ATP = L-methionyl-tRNA(Met) + AMP + diphosphate</text>
        <dbReference type="Rhea" id="RHEA:13481"/>
        <dbReference type="Rhea" id="RHEA-COMP:9667"/>
        <dbReference type="Rhea" id="RHEA-COMP:9698"/>
        <dbReference type="ChEBI" id="CHEBI:30616"/>
        <dbReference type="ChEBI" id="CHEBI:33019"/>
        <dbReference type="ChEBI" id="CHEBI:57844"/>
        <dbReference type="ChEBI" id="CHEBI:78442"/>
        <dbReference type="ChEBI" id="CHEBI:78530"/>
        <dbReference type="ChEBI" id="CHEBI:456215"/>
        <dbReference type="EC" id="6.1.1.10"/>
    </reaction>
</comment>
<feature type="compositionally biased region" description="Basic residues" evidence="11">
    <location>
        <begin position="597"/>
        <end position="606"/>
    </location>
</feature>
<dbReference type="PANTHER" id="PTHR43326:SF1">
    <property type="entry name" value="METHIONINE--TRNA LIGASE, MITOCHONDRIAL"/>
    <property type="match status" value="1"/>
</dbReference>
<keyword evidence="4 10" id="KW-0067">ATP-binding</keyword>
<evidence type="ECO:0000256" key="9">
    <source>
        <dbReference type="ARBA" id="ARBA00047364"/>
    </source>
</evidence>
<dbReference type="Gene3D" id="3.40.50.620">
    <property type="entry name" value="HUPs"/>
    <property type="match status" value="1"/>
</dbReference>
<dbReference type="PRINTS" id="PR01041">
    <property type="entry name" value="TRNASYNTHMET"/>
</dbReference>
<evidence type="ECO:0000259" key="12">
    <source>
        <dbReference type="Pfam" id="PF09334"/>
    </source>
</evidence>
<evidence type="ECO:0000256" key="6">
    <source>
        <dbReference type="ARBA" id="ARBA00023146"/>
    </source>
</evidence>
<evidence type="ECO:0000313" key="14">
    <source>
        <dbReference type="EMBL" id="KAK3927973.1"/>
    </source>
</evidence>
<dbReference type="InterPro" id="IPR041872">
    <property type="entry name" value="Anticodon_Met"/>
</dbReference>
<comment type="similarity">
    <text evidence="10">Belongs to the class-I aminoacyl-tRNA synthetase family.</text>
</comment>
<gene>
    <name evidence="14" type="ORF">KUF71_016258</name>
</gene>
<dbReference type="GO" id="GO:0006431">
    <property type="term" value="P:methionyl-tRNA aminoacylation"/>
    <property type="evidence" value="ECO:0007669"/>
    <property type="project" value="InterPro"/>
</dbReference>
<dbReference type="AlphaFoldDB" id="A0AAE1HV20"/>
<keyword evidence="15" id="KW-1185">Reference proteome</keyword>
<dbReference type="Gene3D" id="1.10.730.10">
    <property type="entry name" value="Isoleucyl-tRNA Synthetase, Domain 1"/>
    <property type="match status" value="1"/>
</dbReference>
<name>A0AAE1HV20_9NEOP</name>
<dbReference type="GO" id="GO:0005739">
    <property type="term" value="C:mitochondrion"/>
    <property type="evidence" value="ECO:0007669"/>
    <property type="project" value="UniProtKB-ARBA"/>
</dbReference>
<feature type="compositionally biased region" description="Basic and acidic residues" evidence="11">
    <location>
        <begin position="584"/>
        <end position="594"/>
    </location>
</feature>
<dbReference type="Pfam" id="PF19303">
    <property type="entry name" value="Anticodon_3"/>
    <property type="match status" value="1"/>
</dbReference>
<evidence type="ECO:0000256" key="4">
    <source>
        <dbReference type="ARBA" id="ARBA00022840"/>
    </source>
</evidence>
<dbReference type="InterPro" id="IPR014729">
    <property type="entry name" value="Rossmann-like_a/b/a_fold"/>
</dbReference>
<feature type="domain" description="Methionyl-tRNA synthetase anticodon-binding" evidence="13">
    <location>
        <begin position="488"/>
        <end position="592"/>
    </location>
</feature>
<keyword evidence="5 10" id="KW-0648">Protein biosynthesis</keyword>
<evidence type="ECO:0000256" key="5">
    <source>
        <dbReference type="ARBA" id="ARBA00022917"/>
    </source>
</evidence>
<evidence type="ECO:0000256" key="2">
    <source>
        <dbReference type="ARBA" id="ARBA00022598"/>
    </source>
</evidence>
<dbReference type="InterPro" id="IPR015413">
    <property type="entry name" value="Methionyl/Leucyl_tRNA_Synth"/>
</dbReference>
<dbReference type="PANTHER" id="PTHR43326">
    <property type="entry name" value="METHIONYL-TRNA SYNTHETASE"/>
    <property type="match status" value="1"/>
</dbReference>
<dbReference type="FunFam" id="2.170.220.10:FF:000001">
    <property type="entry name" value="methionine--tRNA ligase, mitochondrial"/>
    <property type="match status" value="1"/>
</dbReference>
<dbReference type="EC" id="6.1.1.10" evidence="1"/>
<dbReference type="GO" id="GO:0005524">
    <property type="term" value="F:ATP binding"/>
    <property type="evidence" value="ECO:0007669"/>
    <property type="project" value="UniProtKB-KW"/>
</dbReference>
<keyword evidence="2 10" id="KW-0436">Ligase</keyword>
<dbReference type="SUPFAM" id="SSF47323">
    <property type="entry name" value="Anticodon-binding domain of a subclass of class I aminoacyl-tRNA synthetases"/>
    <property type="match status" value="1"/>
</dbReference>
<evidence type="ECO:0000259" key="13">
    <source>
        <dbReference type="Pfam" id="PF19303"/>
    </source>
</evidence>
<sequence>FCLYLAEDRADYGWVRTPYDILDIRPTPILHLDMPAVTFLKRLPFRCLSRQFHSTTWKQNGFMVTTPIFYCNAAPHIGHLYTAVLADAACRFHELAGEGDSVFVTGTDEHGTKIYQAAAANKMLPKDYCDKISSEYRLLFSESEVKHSKFIRTTQPEHIEAVHSFWKRLKDGDFIYKGTYSGWYCVADEAFLADSQVKDGPTSNGNKLKVSVDSGQPVEWTTEENFMFRLSHFKSDLLDWLQSGNVVKPENFHRTLCKWLEETELEDLSISRPVSRVPWGIPVPDDSKHTVYVWLDALVNYLTAAGYPHDPNFQNNWPPHLQILGKDILKFHGIYWPAFLLAAGLKLPHQLLVHSHWTVESEKMSKSRGNVVKPPSPSNGGSVEEITAMRYFLLRTGTPHKDNNYSHDSMIHEANTDLMGAIGNLLNRCTGLALNPTQEYPPLNEKLPDCQECRDLMIAVDNLSVLVKGHYRECNFYLGIIEILRVIDLANQFFTSMAPWKYPKEDIAGGALFPIIHVTMEALRVSGIALQPVVPSLASSLLMRLGVPQSNRKWSDMEKTSWRGGPSASGNKLQLGQIKLFEKIGEKKREEKGSKPQAKKKNKTKV</sequence>
<dbReference type="Proteomes" id="UP001219518">
    <property type="component" value="Unassembled WGS sequence"/>
</dbReference>
<evidence type="ECO:0000256" key="8">
    <source>
        <dbReference type="ARBA" id="ARBA00030331"/>
    </source>
</evidence>
<dbReference type="InterPro" id="IPR033911">
    <property type="entry name" value="MetRS_core"/>
</dbReference>